<keyword evidence="3" id="KW-0804">Transcription</keyword>
<evidence type="ECO:0000256" key="5">
    <source>
        <dbReference type="SAM" id="MobiDB-lite"/>
    </source>
</evidence>
<proteinExistence type="predicted"/>
<dbReference type="Pfam" id="PF00172">
    <property type="entry name" value="Zn_clus"/>
    <property type="match status" value="1"/>
</dbReference>
<keyword evidence="8" id="KW-1185">Reference proteome</keyword>
<evidence type="ECO:0000256" key="2">
    <source>
        <dbReference type="ARBA" id="ARBA00023125"/>
    </source>
</evidence>
<dbReference type="GeneID" id="34455644"/>
<keyword evidence="4" id="KW-0539">Nucleus</keyword>
<dbReference type="EMBL" id="LYCR01000306">
    <property type="protein sequence ID" value="OGM39138.1"/>
    <property type="molecule type" value="Genomic_DNA"/>
</dbReference>
<dbReference type="InterPro" id="IPR001138">
    <property type="entry name" value="Zn2Cys6_DnaBD"/>
</dbReference>
<dbReference type="InterPro" id="IPR036864">
    <property type="entry name" value="Zn2-C6_fun-type_DNA-bd_sf"/>
</dbReference>
<dbReference type="OrthoDB" id="3266505at2759"/>
<dbReference type="GO" id="GO:0003677">
    <property type="term" value="F:DNA binding"/>
    <property type="evidence" value="ECO:0007669"/>
    <property type="project" value="UniProtKB-KW"/>
</dbReference>
<dbReference type="SUPFAM" id="SSF57701">
    <property type="entry name" value="Zn2/Cys6 DNA-binding domain"/>
    <property type="match status" value="1"/>
</dbReference>
<sequence>MTSPAAQPRTLLPAEYRGPDRRHTPILRVERKSKRRGLACTSCQRKRVKCSGPPPCEACAASKSECSFEPLTDKRRRLTQKAAEKDAEIHRHISMYLIDILRSGNEEDVGNLVREMQAASSRDSAFADLRSIISQEKN</sequence>
<dbReference type="SMART" id="SM00066">
    <property type="entry name" value="GAL4"/>
    <property type="match status" value="1"/>
</dbReference>
<gene>
    <name evidence="7" type="ORF">ABOM_012255</name>
</gene>
<dbReference type="PANTHER" id="PTHR47256">
    <property type="entry name" value="ZN(II)2CYS6 TRANSCRIPTION FACTOR (EUROFUNG)-RELATED"/>
    <property type="match status" value="1"/>
</dbReference>
<accession>A0A1F7ZJ22</accession>
<dbReference type="PANTHER" id="PTHR47256:SF1">
    <property type="entry name" value="ZN(II)2CYS6 TRANSCRIPTION FACTOR (EUROFUNG)"/>
    <property type="match status" value="1"/>
</dbReference>
<comment type="caution">
    <text evidence="7">The sequence shown here is derived from an EMBL/GenBank/DDBJ whole genome shotgun (WGS) entry which is preliminary data.</text>
</comment>
<feature type="region of interest" description="Disordered" evidence="5">
    <location>
        <begin position="1"/>
        <end position="25"/>
    </location>
</feature>
<dbReference type="RefSeq" id="XP_022382856.1">
    <property type="nucleotide sequence ID" value="XM_022539382.1"/>
</dbReference>
<evidence type="ECO:0000256" key="4">
    <source>
        <dbReference type="ARBA" id="ARBA00023242"/>
    </source>
</evidence>
<organism evidence="7 8">
    <name type="scientific">Aspergillus bombycis</name>
    <dbReference type="NCBI Taxonomy" id="109264"/>
    <lineage>
        <taxon>Eukaryota</taxon>
        <taxon>Fungi</taxon>
        <taxon>Dikarya</taxon>
        <taxon>Ascomycota</taxon>
        <taxon>Pezizomycotina</taxon>
        <taxon>Eurotiomycetes</taxon>
        <taxon>Eurotiomycetidae</taxon>
        <taxon>Eurotiales</taxon>
        <taxon>Aspergillaceae</taxon>
        <taxon>Aspergillus</taxon>
    </lineage>
</organism>
<dbReference type="CDD" id="cd00067">
    <property type="entry name" value="GAL4"/>
    <property type="match status" value="1"/>
</dbReference>
<keyword evidence="2" id="KW-0238">DNA-binding</keyword>
<evidence type="ECO:0000313" key="8">
    <source>
        <dbReference type="Proteomes" id="UP000179179"/>
    </source>
</evidence>
<evidence type="ECO:0000259" key="6">
    <source>
        <dbReference type="PROSITE" id="PS50048"/>
    </source>
</evidence>
<name>A0A1F7ZJ22_9EURO</name>
<keyword evidence="1" id="KW-0805">Transcription regulation</keyword>
<dbReference type="PROSITE" id="PS50048">
    <property type="entry name" value="ZN2_CY6_FUNGAL_2"/>
    <property type="match status" value="1"/>
</dbReference>
<dbReference type="AlphaFoldDB" id="A0A1F7ZJ22"/>
<evidence type="ECO:0000256" key="1">
    <source>
        <dbReference type="ARBA" id="ARBA00023015"/>
    </source>
</evidence>
<dbReference type="Gene3D" id="4.10.240.10">
    <property type="entry name" value="Zn(2)-C6 fungal-type DNA-binding domain"/>
    <property type="match status" value="1"/>
</dbReference>
<dbReference type="STRING" id="109264.A0A1F7ZJ22"/>
<evidence type="ECO:0000313" key="7">
    <source>
        <dbReference type="EMBL" id="OGM39138.1"/>
    </source>
</evidence>
<evidence type="ECO:0000256" key="3">
    <source>
        <dbReference type="ARBA" id="ARBA00023163"/>
    </source>
</evidence>
<reference evidence="7 8" key="1">
    <citation type="journal article" date="2016" name="Genome Biol. Evol.">
        <title>Draft genome sequence of an aflatoxigenic Aspergillus species, A. bombycis.</title>
        <authorList>
            <person name="Moore G.G."/>
            <person name="Mack B.M."/>
            <person name="Beltz S.B."/>
            <person name="Gilbert M.K."/>
        </authorList>
    </citation>
    <scope>NUCLEOTIDE SEQUENCE [LARGE SCALE GENOMIC DNA]</scope>
    <source>
        <strain evidence="8">NRRL 26010</strain>
    </source>
</reference>
<dbReference type="Proteomes" id="UP000179179">
    <property type="component" value="Unassembled WGS sequence"/>
</dbReference>
<dbReference type="GO" id="GO:0008270">
    <property type="term" value="F:zinc ion binding"/>
    <property type="evidence" value="ECO:0007669"/>
    <property type="project" value="InterPro"/>
</dbReference>
<dbReference type="GO" id="GO:0000981">
    <property type="term" value="F:DNA-binding transcription factor activity, RNA polymerase II-specific"/>
    <property type="evidence" value="ECO:0007669"/>
    <property type="project" value="InterPro"/>
</dbReference>
<protein>
    <recommendedName>
        <fullName evidence="6">Zn(2)-C6 fungal-type domain-containing protein</fullName>
    </recommendedName>
</protein>
<feature type="domain" description="Zn(2)-C6 fungal-type" evidence="6">
    <location>
        <begin position="39"/>
        <end position="68"/>
    </location>
</feature>
<dbReference type="InterPro" id="IPR053187">
    <property type="entry name" value="Notoamide_regulator"/>
</dbReference>